<evidence type="ECO:0000256" key="1">
    <source>
        <dbReference type="ARBA" id="ARBA00022801"/>
    </source>
</evidence>
<reference evidence="3" key="1">
    <citation type="submission" date="2023-04" db="EMBL/GenBank/DDBJ databases">
        <title>Black Yeasts Isolated from many extreme environments.</title>
        <authorList>
            <person name="Coleine C."/>
            <person name="Stajich J.E."/>
            <person name="Selbmann L."/>
        </authorList>
    </citation>
    <scope>NUCLEOTIDE SEQUENCE</scope>
    <source>
        <strain evidence="3">CCFEE 5312</strain>
    </source>
</reference>
<dbReference type="GO" id="GO:0016787">
    <property type="term" value="F:hydrolase activity"/>
    <property type="evidence" value="ECO:0007669"/>
    <property type="project" value="UniProtKB-KW"/>
</dbReference>
<dbReference type="Pfam" id="PF07859">
    <property type="entry name" value="Abhydrolase_3"/>
    <property type="match status" value="2"/>
</dbReference>
<dbReference type="InterPro" id="IPR013094">
    <property type="entry name" value="AB_hydrolase_3"/>
</dbReference>
<dbReference type="EMBL" id="JAWDJX010000065">
    <property type="protein sequence ID" value="KAK3047221.1"/>
    <property type="molecule type" value="Genomic_DNA"/>
</dbReference>
<evidence type="ECO:0000313" key="3">
    <source>
        <dbReference type="EMBL" id="KAK3047221.1"/>
    </source>
</evidence>
<accession>A0AAJ0D662</accession>
<evidence type="ECO:0000313" key="4">
    <source>
        <dbReference type="Proteomes" id="UP001271007"/>
    </source>
</evidence>
<feature type="domain" description="Alpha/beta hydrolase fold-3" evidence="2">
    <location>
        <begin position="201"/>
        <end position="280"/>
    </location>
</feature>
<sequence length="305" mass="34030">MAPIYWDPEWVEFAKIMGPPPTIPEGETEEKRHMVNGLLEHLPKLLPPPPGDVTTKDLTIPSGPSIRIYTPTNPSTTNKPLPLILFAHGGGFIAVNLNTEDRNCRILCSRSKAVAISVDYRCDYHVPLQDEIEEWRTAFLWSRSNAPSLGADPDHILLPREERERPNMHNTLALHPDATAPAYKHLMTSYSDNDGPLPFVAAKDTFRLYEFRNLEPPNTDLALFPTAGGPDAVKGFPPTWILTSGNDASRDDGKVLEIVLRDAGVRVKRENVEGLAHSFWVFNLPKANERFRNLMVEGVGWVLGA</sequence>
<dbReference type="InterPro" id="IPR050300">
    <property type="entry name" value="GDXG_lipolytic_enzyme"/>
</dbReference>
<dbReference type="Gene3D" id="3.40.50.1820">
    <property type="entry name" value="alpha/beta hydrolase"/>
    <property type="match status" value="2"/>
</dbReference>
<dbReference type="InterPro" id="IPR029058">
    <property type="entry name" value="AB_hydrolase_fold"/>
</dbReference>
<organism evidence="3 4">
    <name type="scientific">Extremus antarcticus</name>
    <dbReference type="NCBI Taxonomy" id="702011"/>
    <lineage>
        <taxon>Eukaryota</taxon>
        <taxon>Fungi</taxon>
        <taxon>Dikarya</taxon>
        <taxon>Ascomycota</taxon>
        <taxon>Pezizomycotina</taxon>
        <taxon>Dothideomycetes</taxon>
        <taxon>Dothideomycetidae</taxon>
        <taxon>Mycosphaerellales</taxon>
        <taxon>Extremaceae</taxon>
        <taxon>Extremus</taxon>
    </lineage>
</organism>
<dbReference type="AlphaFoldDB" id="A0AAJ0D662"/>
<dbReference type="SUPFAM" id="SSF53474">
    <property type="entry name" value="alpha/beta-Hydrolases"/>
    <property type="match status" value="1"/>
</dbReference>
<dbReference type="Proteomes" id="UP001271007">
    <property type="component" value="Unassembled WGS sequence"/>
</dbReference>
<evidence type="ECO:0000259" key="2">
    <source>
        <dbReference type="Pfam" id="PF07859"/>
    </source>
</evidence>
<name>A0AAJ0D662_9PEZI</name>
<gene>
    <name evidence="3" type="ORF">LTR09_011321</name>
</gene>
<protein>
    <recommendedName>
        <fullName evidence="2">Alpha/beta hydrolase fold-3 domain-containing protein</fullName>
    </recommendedName>
</protein>
<proteinExistence type="predicted"/>
<comment type="caution">
    <text evidence="3">The sequence shown here is derived from an EMBL/GenBank/DDBJ whole genome shotgun (WGS) entry which is preliminary data.</text>
</comment>
<keyword evidence="4" id="KW-1185">Reference proteome</keyword>
<feature type="domain" description="Alpha/beta hydrolase fold-3" evidence="2">
    <location>
        <begin position="84"/>
        <end position="158"/>
    </location>
</feature>
<keyword evidence="1" id="KW-0378">Hydrolase</keyword>
<dbReference type="PANTHER" id="PTHR48081:SF8">
    <property type="entry name" value="ALPHA_BETA HYDROLASE FOLD-3 DOMAIN-CONTAINING PROTEIN-RELATED"/>
    <property type="match status" value="1"/>
</dbReference>
<dbReference type="PANTHER" id="PTHR48081">
    <property type="entry name" value="AB HYDROLASE SUPERFAMILY PROTEIN C4A8.06C"/>
    <property type="match status" value="1"/>
</dbReference>